<keyword evidence="2" id="KW-1185">Reference proteome</keyword>
<dbReference type="STRING" id="1793.AWC04_00435"/>
<evidence type="ECO:0000313" key="1">
    <source>
        <dbReference type="EMBL" id="ORU96094.1"/>
    </source>
</evidence>
<dbReference type="EMBL" id="LQOJ01000078">
    <property type="protein sequence ID" value="ORU96094.1"/>
    <property type="molecule type" value="Genomic_DNA"/>
</dbReference>
<evidence type="ECO:0000313" key="2">
    <source>
        <dbReference type="Proteomes" id="UP000193484"/>
    </source>
</evidence>
<accession>A0A1X1QXG8</accession>
<dbReference type="OrthoDB" id="4370976at2"/>
<proteinExistence type="predicted"/>
<comment type="caution">
    <text evidence="1">The sequence shown here is derived from an EMBL/GenBank/DDBJ whole genome shotgun (WGS) entry which is preliminary data.</text>
</comment>
<reference evidence="1 2" key="1">
    <citation type="submission" date="2016-01" db="EMBL/GenBank/DDBJ databases">
        <title>The new phylogeny of the genus Mycobacterium.</title>
        <authorList>
            <person name="Tarcisio F."/>
            <person name="Conor M."/>
            <person name="Antonella G."/>
            <person name="Elisabetta G."/>
            <person name="Giulia F.S."/>
            <person name="Sara T."/>
            <person name="Anna F."/>
            <person name="Clotilde B."/>
            <person name="Roberto B."/>
            <person name="Veronica D.S."/>
            <person name="Fabio R."/>
            <person name="Monica P."/>
            <person name="Olivier J."/>
            <person name="Enrico T."/>
            <person name="Nicola S."/>
        </authorList>
    </citation>
    <scope>NUCLEOTIDE SEQUENCE [LARGE SCALE GENOMIC DNA]</scope>
    <source>
        <strain evidence="1 2">DSM 44179</strain>
    </source>
</reference>
<organism evidence="1 2">
    <name type="scientific">Mycolicibacterium fallax</name>
    <name type="common">Mycobacterium fallax</name>
    <dbReference type="NCBI Taxonomy" id="1793"/>
    <lineage>
        <taxon>Bacteria</taxon>
        <taxon>Bacillati</taxon>
        <taxon>Actinomycetota</taxon>
        <taxon>Actinomycetes</taxon>
        <taxon>Mycobacteriales</taxon>
        <taxon>Mycobacteriaceae</taxon>
        <taxon>Mycolicibacterium</taxon>
    </lineage>
</organism>
<gene>
    <name evidence="1" type="ORF">AWC04_00435</name>
</gene>
<dbReference type="RefSeq" id="WP_085100924.1">
    <property type="nucleotide sequence ID" value="NZ_AP022603.1"/>
</dbReference>
<dbReference type="AlphaFoldDB" id="A0A1X1QXG8"/>
<protein>
    <submittedName>
        <fullName evidence="1">Uncharacterized protein</fullName>
    </submittedName>
</protein>
<name>A0A1X1QXG8_MYCFA</name>
<dbReference type="Proteomes" id="UP000193484">
    <property type="component" value="Unassembled WGS sequence"/>
</dbReference>
<sequence>MNIPLAAVDAQTYWLSAKLPSDQFLLYVFDGVVGLDEVRAGLIERARACPDLTVRIGDDSRRRYPRWVPAPVRGAQFHGHEAGLTWTGCLDAVAALAADQLDARDTAWRLHLFPAVTGAPTARGPATVAVVQIVHALADGTRTAELAGWLLGRPTPVLPIAAAKPGSLLRAGIAAGRAHRELDRDIAAGSIEPAPPPRPPLPTNSCGAGPPRIRTLICDRAALAGRHTVTVGALAAIGTALAEQLGEQLGETDLVAEVPLRKSGARLARNHFRNVGIALHPGEPQRADRIAAELAAARRRADHPAAGAEDRALAAVPAALLRWGTGRFDPAVRPPAVTGHTVVSSINRGPADLRLGGLPVLASAGYPALSPMMGLTHGVHGLGEVVAVSVHAGTGFELDAYLSRLALALPLA</sequence>